<organism evidence="6 7">
    <name type="scientific">Chryseobacterium arthrosphaerae</name>
    <dbReference type="NCBI Taxonomy" id="651561"/>
    <lineage>
        <taxon>Bacteria</taxon>
        <taxon>Pseudomonadati</taxon>
        <taxon>Bacteroidota</taxon>
        <taxon>Flavobacteriia</taxon>
        <taxon>Flavobacteriales</taxon>
        <taxon>Weeksellaceae</taxon>
        <taxon>Chryseobacterium group</taxon>
        <taxon>Chryseobacterium</taxon>
    </lineage>
</organism>
<evidence type="ECO:0000256" key="3">
    <source>
        <dbReference type="ARBA" id="ARBA00023125"/>
    </source>
</evidence>
<proteinExistence type="inferred from homology"/>
<feature type="domain" description="HTH lysR-type" evidence="5">
    <location>
        <begin position="5"/>
        <end position="62"/>
    </location>
</feature>
<dbReference type="PROSITE" id="PS50931">
    <property type="entry name" value="HTH_LYSR"/>
    <property type="match status" value="1"/>
</dbReference>
<gene>
    <name evidence="6" type="ORF">BBI00_00450</name>
</gene>
<dbReference type="InterPro" id="IPR036388">
    <property type="entry name" value="WH-like_DNA-bd_sf"/>
</dbReference>
<dbReference type="InterPro" id="IPR005119">
    <property type="entry name" value="LysR_subst-bd"/>
</dbReference>
<dbReference type="Pfam" id="PF03466">
    <property type="entry name" value="LysR_substrate"/>
    <property type="match status" value="1"/>
</dbReference>
<dbReference type="InterPro" id="IPR036390">
    <property type="entry name" value="WH_DNA-bd_sf"/>
</dbReference>
<dbReference type="AlphaFoldDB" id="A0A1B8ZMS4"/>
<dbReference type="InterPro" id="IPR000847">
    <property type="entry name" value="LysR_HTH_N"/>
</dbReference>
<dbReference type="Gene3D" id="3.40.190.10">
    <property type="entry name" value="Periplasmic binding protein-like II"/>
    <property type="match status" value="2"/>
</dbReference>
<dbReference type="Pfam" id="PF00126">
    <property type="entry name" value="HTH_1"/>
    <property type="match status" value="1"/>
</dbReference>
<reference evidence="7" key="1">
    <citation type="submission" date="2016-07" db="EMBL/GenBank/DDBJ databases">
        <authorList>
            <person name="Florea S."/>
            <person name="Webb J.S."/>
            <person name="Jaromczyk J."/>
            <person name="Schardl C.L."/>
        </authorList>
    </citation>
    <scope>NUCLEOTIDE SEQUENCE [LARGE SCALE GENOMIC DNA]</scope>
    <source>
        <strain evidence="7">CC-VM-7</strain>
    </source>
</reference>
<dbReference type="PANTHER" id="PTHR30346">
    <property type="entry name" value="TRANSCRIPTIONAL DUAL REGULATOR HCAR-RELATED"/>
    <property type="match status" value="1"/>
</dbReference>
<dbReference type="GO" id="GO:0003700">
    <property type="term" value="F:DNA-binding transcription factor activity"/>
    <property type="evidence" value="ECO:0007669"/>
    <property type="project" value="InterPro"/>
</dbReference>
<dbReference type="FunFam" id="1.10.10.10:FF:000001">
    <property type="entry name" value="LysR family transcriptional regulator"/>
    <property type="match status" value="1"/>
</dbReference>
<protein>
    <submittedName>
        <fullName evidence="6">Transcriptional regulator</fullName>
    </submittedName>
</protein>
<evidence type="ECO:0000256" key="1">
    <source>
        <dbReference type="ARBA" id="ARBA00009437"/>
    </source>
</evidence>
<evidence type="ECO:0000256" key="2">
    <source>
        <dbReference type="ARBA" id="ARBA00023015"/>
    </source>
</evidence>
<evidence type="ECO:0000313" key="7">
    <source>
        <dbReference type="Proteomes" id="UP000093432"/>
    </source>
</evidence>
<comment type="caution">
    <text evidence="6">The sequence shown here is derived from an EMBL/GenBank/DDBJ whole genome shotgun (WGS) entry which is preliminary data.</text>
</comment>
<evidence type="ECO:0000256" key="4">
    <source>
        <dbReference type="ARBA" id="ARBA00023163"/>
    </source>
</evidence>
<keyword evidence="3" id="KW-0238">DNA-binding</keyword>
<dbReference type="EMBL" id="MAYG01000001">
    <property type="protein sequence ID" value="OCA72901.1"/>
    <property type="molecule type" value="Genomic_DNA"/>
</dbReference>
<sequence length="295" mass="34549">MSYQIELRHLKYFQVLSNELSFRKASEKLFISQPGLSRQIKQMEEIFNVTLFNRTKKKVELSEAGLYLKKEVDFIFNHLINIKEQLENISQGRQSELRIGFLGSAAEKIIPDCVVKLNRIYPEIRTVLQEMPNKLQVKLLEDHQLDIGFVRLQNIPEGISKHLIHQDSFSLVLPKNHPIDNIDDETFKSLYKESFIFFSSEDSPHYFDVIMSICEDHGFRPKVFHKSINALTIYKLVEEGLGIAILPTSLQYGYDLNVKFLELNYISQKTELYMVWKESNRNPILKDIINYLTEN</sequence>
<keyword evidence="4" id="KW-0804">Transcription</keyword>
<dbReference type="GO" id="GO:0032993">
    <property type="term" value="C:protein-DNA complex"/>
    <property type="evidence" value="ECO:0007669"/>
    <property type="project" value="TreeGrafter"/>
</dbReference>
<dbReference type="SUPFAM" id="SSF53850">
    <property type="entry name" value="Periplasmic binding protein-like II"/>
    <property type="match status" value="1"/>
</dbReference>
<name>A0A1B8ZMS4_9FLAO</name>
<accession>A0A1B8ZMS4</accession>
<keyword evidence="2" id="KW-0805">Transcription regulation</keyword>
<dbReference type="PANTHER" id="PTHR30346:SF28">
    <property type="entry name" value="HTH-TYPE TRANSCRIPTIONAL REGULATOR CYNR"/>
    <property type="match status" value="1"/>
</dbReference>
<evidence type="ECO:0000259" key="5">
    <source>
        <dbReference type="PROSITE" id="PS50931"/>
    </source>
</evidence>
<evidence type="ECO:0000313" key="6">
    <source>
        <dbReference type="EMBL" id="OCA72901.1"/>
    </source>
</evidence>
<dbReference type="RefSeq" id="WP_065396913.1">
    <property type="nucleotide sequence ID" value="NZ_JAKYXH010000011.1"/>
</dbReference>
<dbReference type="Proteomes" id="UP000093432">
    <property type="component" value="Unassembled WGS sequence"/>
</dbReference>
<dbReference type="SUPFAM" id="SSF46785">
    <property type="entry name" value="Winged helix' DNA-binding domain"/>
    <property type="match status" value="1"/>
</dbReference>
<dbReference type="PRINTS" id="PR00039">
    <property type="entry name" value="HTHLYSR"/>
</dbReference>
<dbReference type="Gene3D" id="1.10.10.10">
    <property type="entry name" value="Winged helix-like DNA-binding domain superfamily/Winged helix DNA-binding domain"/>
    <property type="match status" value="1"/>
</dbReference>
<dbReference type="STRING" id="651561.BBI00_00450"/>
<comment type="similarity">
    <text evidence="1">Belongs to the LysR transcriptional regulatory family.</text>
</comment>
<dbReference type="GO" id="GO:0003677">
    <property type="term" value="F:DNA binding"/>
    <property type="evidence" value="ECO:0007669"/>
    <property type="project" value="UniProtKB-KW"/>
</dbReference>
<dbReference type="OrthoDB" id="9803735at2"/>